<evidence type="ECO:0000256" key="1">
    <source>
        <dbReference type="ARBA" id="ARBA00006479"/>
    </source>
</evidence>
<evidence type="ECO:0000313" key="3">
    <source>
        <dbReference type="Proteomes" id="UP001235712"/>
    </source>
</evidence>
<comment type="similarity">
    <text evidence="1">Belongs to the ROK (NagC/XylR) family.</text>
</comment>
<dbReference type="SUPFAM" id="SSF53067">
    <property type="entry name" value="Actin-like ATPase domain"/>
    <property type="match status" value="1"/>
</dbReference>
<sequence length="396" mass="40904">MRRLPGYRDHNRGLVLAALQEVSGLTRAELVRTTGLSRTTVLGIVSELLDEGAVVAQDVLHDDAAQGPGRRPQMFSVTRTPGLGLAIDIGNQHLSVALADGSGRIVAHARDEIAISLSARETVARVAKLSRLVVRQGGIGLPECVGVTAGVPEPVNRAGDVARSQANARWSGTNPAQLIARALGEDIRVSVENDVNLGALGETRFGRYRGEKDVLYVKVSHGVGVGIMVDGRLVRGSDGLAGEIGHTRVREDGVVCPCGNRGCLYTLVTGQYLSSLLATVTGDPNLGTVGLARLGSARHPGAARVLRDAGSEVGAAVASLANALNPGLVLLGGVLARSGPWVLEGFASAIARYAEPQVSASLRIERGTLEGRAELFGAVAIATGMAPGRMAPASGA</sequence>
<reference evidence="2 3" key="1">
    <citation type="submission" date="2023-07" db="EMBL/GenBank/DDBJ databases">
        <title>Sequencing the genomes of 1000 actinobacteria strains.</title>
        <authorList>
            <person name="Klenk H.-P."/>
        </authorList>
    </citation>
    <scope>NUCLEOTIDE SEQUENCE [LARGE SCALE GENOMIC DNA]</scope>
    <source>
        <strain evidence="2 3">DSM 44388</strain>
    </source>
</reference>
<dbReference type="Gene3D" id="3.30.420.40">
    <property type="match status" value="2"/>
</dbReference>
<accession>A0ABT9PC11</accession>
<dbReference type="PANTHER" id="PTHR18964">
    <property type="entry name" value="ROK (REPRESSOR, ORF, KINASE) FAMILY"/>
    <property type="match status" value="1"/>
</dbReference>
<proteinExistence type="inferred from homology"/>
<organism evidence="2 3">
    <name type="scientific">Kineosporia succinea</name>
    <dbReference type="NCBI Taxonomy" id="84632"/>
    <lineage>
        <taxon>Bacteria</taxon>
        <taxon>Bacillati</taxon>
        <taxon>Actinomycetota</taxon>
        <taxon>Actinomycetes</taxon>
        <taxon>Kineosporiales</taxon>
        <taxon>Kineosporiaceae</taxon>
        <taxon>Kineosporia</taxon>
    </lineage>
</organism>
<dbReference type="InterPro" id="IPR049874">
    <property type="entry name" value="ROK_cs"/>
</dbReference>
<protein>
    <submittedName>
        <fullName evidence="2">NBD/HSP70 family sugar kinase</fullName>
    </submittedName>
</protein>
<keyword evidence="2" id="KW-0808">Transferase</keyword>
<dbReference type="SUPFAM" id="SSF46785">
    <property type="entry name" value="Winged helix' DNA-binding domain"/>
    <property type="match status" value="1"/>
</dbReference>
<dbReference type="EMBL" id="JAUSQZ010000001">
    <property type="protein sequence ID" value="MDP9830244.1"/>
    <property type="molecule type" value="Genomic_DNA"/>
</dbReference>
<dbReference type="InterPro" id="IPR036390">
    <property type="entry name" value="WH_DNA-bd_sf"/>
</dbReference>
<dbReference type="RefSeq" id="WP_307249237.1">
    <property type="nucleotide sequence ID" value="NZ_JAUSQZ010000001.1"/>
</dbReference>
<keyword evidence="3" id="KW-1185">Reference proteome</keyword>
<dbReference type="PANTHER" id="PTHR18964:SF173">
    <property type="entry name" value="GLUCOKINASE"/>
    <property type="match status" value="1"/>
</dbReference>
<dbReference type="Proteomes" id="UP001235712">
    <property type="component" value="Unassembled WGS sequence"/>
</dbReference>
<dbReference type="Gene3D" id="1.10.10.10">
    <property type="entry name" value="Winged helix-like DNA-binding domain superfamily/Winged helix DNA-binding domain"/>
    <property type="match status" value="1"/>
</dbReference>
<dbReference type="InterPro" id="IPR036388">
    <property type="entry name" value="WH-like_DNA-bd_sf"/>
</dbReference>
<evidence type="ECO:0000313" key="2">
    <source>
        <dbReference type="EMBL" id="MDP9830244.1"/>
    </source>
</evidence>
<keyword evidence="2" id="KW-0418">Kinase</keyword>
<name>A0ABT9PC11_9ACTN</name>
<dbReference type="GO" id="GO:0016301">
    <property type="term" value="F:kinase activity"/>
    <property type="evidence" value="ECO:0007669"/>
    <property type="project" value="UniProtKB-KW"/>
</dbReference>
<comment type="caution">
    <text evidence="2">The sequence shown here is derived from an EMBL/GenBank/DDBJ whole genome shotgun (WGS) entry which is preliminary data.</text>
</comment>
<dbReference type="Pfam" id="PF13412">
    <property type="entry name" value="HTH_24"/>
    <property type="match status" value="1"/>
</dbReference>
<dbReference type="Pfam" id="PF00480">
    <property type="entry name" value="ROK"/>
    <property type="match status" value="1"/>
</dbReference>
<dbReference type="InterPro" id="IPR000600">
    <property type="entry name" value="ROK"/>
</dbReference>
<dbReference type="PROSITE" id="PS01125">
    <property type="entry name" value="ROK"/>
    <property type="match status" value="1"/>
</dbReference>
<gene>
    <name evidence="2" type="ORF">J2S57_005993</name>
</gene>
<dbReference type="InterPro" id="IPR043129">
    <property type="entry name" value="ATPase_NBD"/>
</dbReference>